<sequence length="404" mass="45322">MSDDGCSFVVQAAACAASYLLQQHGKPQKKSRAGRVAIRRARRSVRAIYSTLGADYFRRAYRMSYESFWRLHLKLATRINSARLAARRYVLKGGRKGGRFKSPPIRNGRISTSVRLACALRIFAGGSVYDLMSNYGISHTDVMDSVWHVVHAVNNLPEFRIEYPSSVDEQRRIAADFERKPSLREAKRVGVDQMKFFCGRKGKFGLNCQAVGDVNGRILDISIAYGASAADCVAFEASDLYTRLENGLLKDGLVLFGDNAYLNSAFMATPYLNVSGDPNKKSEDNYNFYHSQLRIRVECVFGMLAARWGILRTAMNSKYTVTKSIGLVFALARLHNFCLDERGRSFTGEALMATDPLLDIDREHMLNDDDGYIEMEHSNVHNIAMPTALMDVGHHFDDVPRSIP</sequence>
<evidence type="ECO:0000256" key="1">
    <source>
        <dbReference type="ARBA" id="ARBA00001968"/>
    </source>
</evidence>
<comment type="caution">
    <text evidence="4">The sequence shown here is derived from an EMBL/GenBank/DDBJ whole genome shotgun (WGS) entry which is preliminary data.</text>
</comment>
<evidence type="ECO:0000256" key="2">
    <source>
        <dbReference type="ARBA" id="ARBA00022723"/>
    </source>
</evidence>
<dbReference type="GO" id="GO:0046872">
    <property type="term" value="F:metal ion binding"/>
    <property type="evidence" value="ECO:0007669"/>
    <property type="project" value="UniProtKB-KW"/>
</dbReference>
<name>A0ABD3N9G3_9STRA</name>
<protein>
    <recommendedName>
        <fullName evidence="3">DDE Tnp4 domain-containing protein</fullName>
    </recommendedName>
</protein>
<dbReference type="Proteomes" id="UP001530315">
    <property type="component" value="Unassembled WGS sequence"/>
</dbReference>
<dbReference type="Pfam" id="PF13359">
    <property type="entry name" value="DDE_Tnp_4"/>
    <property type="match status" value="1"/>
</dbReference>
<evidence type="ECO:0000313" key="4">
    <source>
        <dbReference type="EMBL" id="KAL3772660.1"/>
    </source>
</evidence>
<comment type="cofactor">
    <cofactor evidence="1">
        <name>a divalent metal cation</name>
        <dbReference type="ChEBI" id="CHEBI:60240"/>
    </cofactor>
</comment>
<dbReference type="EMBL" id="JALLAZ020001572">
    <property type="protein sequence ID" value="KAL3772660.1"/>
    <property type="molecule type" value="Genomic_DNA"/>
</dbReference>
<keyword evidence="5" id="KW-1185">Reference proteome</keyword>
<evidence type="ECO:0000313" key="5">
    <source>
        <dbReference type="Proteomes" id="UP001530315"/>
    </source>
</evidence>
<dbReference type="InterPro" id="IPR027806">
    <property type="entry name" value="HARBI1_dom"/>
</dbReference>
<dbReference type="AlphaFoldDB" id="A0ABD3N9G3"/>
<evidence type="ECO:0000259" key="3">
    <source>
        <dbReference type="Pfam" id="PF13359"/>
    </source>
</evidence>
<accession>A0ABD3N9G3</accession>
<gene>
    <name evidence="4" type="ORF">ACHAW5_008610</name>
</gene>
<proteinExistence type="predicted"/>
<feature type="domain" description="DDE Tnp4" evidence="3">
    <location>
        <begin position="192"/>
        <end position="336"/>
    </location>
</feature>
<organism evidence="4 5">
    <name type="scientific">Stephanodiscus triporus</name>
    <dbReference type="NCBI Taxonomy" id="2934178"/>
    <lineage>
        <taxon>Eukaryota</taxon>
        <taxon>Sar</taxon>
        <taxon>Stramenopiles</taxon>
        <taxon>Ochrophyta</taxon>
        <taxon>Bacillariophyta</taxon>
        <taxon>Coscinodiscophyceae</taxon>
        <taxon>Thalassiosirophycidae</taxon>
        <taxon>Stephanodiscales</taxon>
        <taxon>Stephanodiscaceae</taxon>
        <taxon>Stephanodiscus</taxon>
    </lineage>
</organism>
<reference evidence="4 5" key="1">
    <citation type="submission" date="2024-10" db="EMBL/GenBank/DDBJ databases">
        <title>Updated reference genomes for cyclostephanoid diatoms.</title>
        <authorList>
            <person name="Roberts W.R."/>
            <person name="Alverson A.J."/>
        </authorList>
    </citation>
    <scope>NUCLEOTIDE SEQUENCE [LARGE SCALE GENOMIC DNA]</scope>
    <source>
        <strain evidence="4 5">AJA276-08</strain>
    </source>
</reference>
<keyword evidence="2" id="KW-0479">Metal-binding</keyword>